<name>A0ABW8YAN2_9FLAO</name>
<feature type="domain" description="Inward rectifier potassium channel C-terminal" evidence="13">
    <location>
        <begin position="164"/>
        <end position="317"/>
    </location>
</feature>
<evidence type="ECO:0000313" key="14">
    <source>
        <dbReference type="EMBL" id="MFL9836310.1"/>
    </source>
</evidence>
<gene>
    <name evidence="14" type="ORF">ABS768_02295</name>
</gene>
<evidence type="ECO:0000256" key="1">
    <source>
        <dbReference type="ARBA" id="ARBA00004141"/>
    </source>
</evidence>
<dbReference type="SUPFAM" id="SSF81324">
    <property type="entry name" value="Voltage-gated potassium channels"/>
    <property type="match status" value="1"/>
</dbReference>
<dbReference type="InterPro" id="IPR013518">
    <property type="entry name" value="K_chnl_inward-rec_Kir_cyto"/>
</dbReference>
<comment type="subcellular location">
    <subcellularLocation>
        <location evidence="1">Membrane</location>
        <topology evidence="1">Multi-pass membrane protein</topology>
    </subcellularLocation>
</comment>
<accession>A0ABW8YAN2</accession>
<reference evidence="14 15" key="1">
    <citation type="submission" date="2024-06" db="EMBL/GenBank/DDBJ databases">
        <authorList>
            <person name="Kaempfer P."/>
            <person name="Viver T."/>
        </authorList>
    </citation>
    <scope>NUCLEOTIDE SEQUENCE [LARGE SCALE GENOMIC DNA]</scope>
    <source>
        <strain evidence="14 15">ST-75</strain>
    </source>
</reference>
<keyword evidence="2" id="KW-0813">Transport</keyword>
<evidence type="ECO:0000256" key="2">
    <source>
        <dbReference type="ARBA" id="ARBA00022448"/>
    </source>
</evidence>
<dbReference type="PRINTS" id="PR01320">
    <property type="entry name" value="KIRCHANNEL"/>
</dbReference>
<keyword evidence="3" id="KW-0633">Potassium transport</keyword>
<feature type="transmembrane region" description="Helical" evidence="11">
    <location>
        <begin position="129"/>
        <end position="155"/>
    </location>
</feature>
<dbReference type="PANTHER" id="PTHR11767">
    <property type="entry name" value="INWARD RECTIFIER POTASSIUM CHANNEL"/>
    <property type="match status" value="1"/>
</dbReference>
<keyword evidence="7 11" id="KW-1133">Transmembrane helix</keyword>
<dbReference type="RefSeq" id="WP_408073347.1">
    <property type="nucleotide sequence ID" value="NZ_JBELQB010000002.1"/>
</dbReference>
<keyword evidence="4 11" id="KW-0812">Transmembrane</keyword>
<evidence type="ECO:0000256" key="9">
    <source>
        <dbReference type="ARBA" id="ARBA00023136"/>
    </source>
</evidence>
<dbReference type="Gene3D" id="1.10.287.70">
    <property type="match status" value="1"/>
</dbReference>
<dbReference type="Pfam" id="PF17655">
    <property type="entry name" value="IRK_C"/>
    <property type="match status" value="1"/>
</dbReference>
<dbReference type="SUPFAM" id="SSF81296">
    <property type="entry name" value="E set domains"/>
    <property type="match status" value="1"/>
</dbReference>
<keyword evidence="9 11" id="KW-0472">Membrane</keyword>
<dbReference type="InterPro" id="IPR041647">
    <property type="entry name" value="IRK_C"/>
</dbReference>
<dbReference type="PANTHER" id="PTHR11767:SF102">
    <property type="entry name" value="INWARDLY RECTIFYING POTASSIUM CHANNEL 1, ISOFORM F"/>
    <property type="match status" value="1"/>
</dbReference>
<evidence type="ECO:0000313" key="15">
    <source>
        <dbReference type="Proteomes" id="UP001629059"/>
    </source>
</evidence>
<evidence type="ECO:0000256" key="5">
    <source>
        <dbReference type="ARBA" id="ARBA00022882"/>
    </source>
</evidence>
<dbReference type="InterPro" id="IPR016449">
    <property type="entry name" value="K_chnl_inward-rec_Kir"/>
</dbReference>
<dbReference type="Proteomes" id="UP001629059">
    <property type="component" value="Unassembled WGS sequence"/>
</dbReference>
<keyword evidence="15" id="KW-1185">Reference proteome</keyword>
<feature type="domain" description="Potassium channel" evidence="12">
    <location>
        <begin position="78"/>
        <end position="153"/>
    </location>
</feature>
<keyword evidence="10" id="KW-0407">Ion channel</keyword>
<evidence type="ECO:0000256" key="11">
    <source>
        <dbReference type="SAM" id="Phobius"/>
    </source>
</evidence>
<feature type="transmembrane region" description="Helical" evidence="11">
    <location>
        <begin position="65"/>
        <end position="87"/>
    </location>
</feature>
<evidence type="ECO:0000256" key="4">
    <source>
        <dbReference type="ARBA" id="ARBA00022692"/>
    </source>
</evidence>
<comment type="caution">
    <text evidence="14">The sequence shown here is derived from an EMBL/GenBank/DDBJ whole genome shotgun (WGS) entry which is preliminary data.</text>
</comment>
<dbReference type="Pfam" id="PF07885">
    <property type="entry name" value="Ion_trans_2"/>
    <property type="match status" value="1"/>
</dbReference>
<evidence type="ECO:0000256" key="6">
    <source>
        <dbReference type="ARBA" id="ARBA00022958"/>
    </source>
</evidence>
<dbReference type="InterPro" id="IPR013099">
    <property type="entry name" value="K_chnl_dom"/>
</dbReference>
<keyword evidence="8" id="KW-0406">Ion transport</keyword>
<evidence type="ECO:0000259" key="12">
    <source>
        <dbReference type="Pfam" id="PF07885"/>
    </source>
</evidence>
<evidence type="ECO:0000259" key="13">
    <source>
        <dbReference type="Pfam" id="PF17655"/>
    </source>
</evidence>
<dbReference type="Gene3D" id="2.60.40.1400">
    <property type="entry name" value="G protein-activated inward rectifier potassium channel 1"/>
    <property type="match status" value="1"/>
</dbReference>
<evidence type="ECO:0000256" key="10">
    <source>
        <dbReference type="ARBA" id="ARBA00023303"/>
    </source>
</evidence>
<evidence type="ECO:0000256" key="3">
    <source>
        <dbReference type="ARBA" id="ARBA00022538"/>
    </source>
</evidence>
<dbReference type="InterPro" id="IPR014756">
    <property type="entry name" value="Ig_E-set"/>
</dbReference>
<keyword evidence="6" id="KW-0630">Potassium</keyword>
<organism evidence="14 15">
    <name type="scientific">Flavobacterium rhizophilum</name>
    <dbReference type="NCBI Taxonomy" id="3163296"/>
    <lineage>
        <taxon>Bacteria</taxon>
        <taxon>Pseudomonadati</taxon>
        <taxon>Bacteroidota</taxon>
        <taxon>Flavobacteriia</taxon>
        <taxon>Flavobacteriales</taxon>
        <taxon>Flavobacteriaceae</taxon>
        <taxon>Flavobacterium</taxon>
    </lineage>
</organism>
<sequence length="323" mass="36308">MNVFKGIINTKAKTDSNTGFSSNPSTYGGRFINKDGTANIEKRGISFLNRISWYHMMLNMNGWKFIAVLFTFYAGINFVFASLYYLIGLEYLDGVGNTGSEWVKFGKAYFFSAQTFTTVGYGHISPNGFFTSALAATEALTGLLSFAIATGLFYGRFSRPKAFLRFSQNAIIAPYKNVNALMVRLAPFKNTNLIDAEARMTMGMSVNENGIMVTKFYTLNLELQKINSLTLSWTLVHPIDENSPFYGFTEDDFAAAEGEIIVYIKAFDDLFSSTVATTTSFLFDEIVYGAKFEIMYNENDDNTTTVLHLDKINKFNKIELNKY</sequence>
<protein>
    <submittedName>
        <fullName evidence="14">Ion channel</fullName>
    </submittedName>
</protein>
<proteinExistence type="predicted"/>
<keyword evidence="5" id="KW-0851">Voltage-gated channel</keyword>
<evidence type="ECO:0000256" key="7">
    <source>
        <dbReference type="ARBA" id="ARBA00022989"/>
    </source>
</evidence>
<evidence type="ECO:0000256" key="8">
    <source>
        <dbReference type="ARBA" id="ARBA00023065"/>
    </source>
</evidence>
<dbReference type="EMBL" id="JBELQB010000002">
    <property type="protein sequence ID" value="MFL9836310.1"/>
    <property type="molecule type" value="Genomic_DNA"/>
</dbReference>